<dbReference type="InterPro" id="IPR023210">
    <property type="entry name" value="NADP_OxRdtase_dom"/>
</dbReference>
<gene>
    <name evidence="3" type="ORF">FKZ61_15400</name>
</gene>
<dbReference type="InterPro" id="IPR036812">
    <property type="entry name" value="NAD(P)_OxRdtase_dom_sf"/>
</dbReference>
<keyword evidence="4" id="KW-1185">Reference proteome</keyword>
<reference evidence="3 4" key="1">
    <citation type="submission" date="2019-06" db="EMBL/GenBank/DDBJ databases">
        <title>Genome sequence of Litorilinea aerophila BAA-2444.</title>
        <authorList>
            <person name="Maclea K.S."/>
            <person name="Maurais E.G."/>
            <person name="Iannazzi L.C."/>
        </authorList>
    </citation>
    <scope>NUCLEOTIDE SEQUENCE [LARGE SCALE GENOMIC DNA]</scope>
    <source>
        <strain evidence="3 4">ATCC BAA-2444</strain>
    </source>
</reference>
<dbReference type="PANTHER" id="PTHR43364:SF4">
    <property type="entry name" value="NAD(P)-LINKED OXIDOREDUCTASE SUPERFAMILY PROTEIN"/>
    <property type="match status" value="1"/>
</dbReference>
<proteinExistence type="predicted"/>
<protein>
    <submittedName>
        <fullName evidence="3">Aldo/keto reductase</fullName>
    </submittedName>
</protein>
<dbReference type="GO" id="GO:0005829">
    <property type="term" value="C:cytosol"/>
    <property type="evidence" value="ECO:0007669"/>
    <property type="project" value="UniProtKB-ARBA"/>
</dbReference>
<keyword evidence="1" id="KW-0560">Oxidoreductase</keyword>
<feature type="domain" description="NADP-dependent oxidoreductase" evidence="2">
    <location>
        <begin position="20"/>
        <end position="316"/>
    </location>
</feature>
<dbReference type="AlphaFoldDB" id="A0A540VDG6"/>
<evidence type="ECO:0000259" key="2">
    <source>
        <dbReference type="Pfam" id="PF00248"/>
    </source>
</evidence>
<evidence type="ECO:0000313" key="4">
    <source>
        <dbReference type="Proteomes" id="UP000317371"/>
    </source>
</evidence>
<dbReference type="InterPro" id="IPR050523">
    <property type="entry name" value="AKR_Detox_Biosynth"/>
</dbReference>
<sequence>MDYVNFGSAGLRVSRLALGLGLRGQADEAAAQRMIERALDLGINLIDCANIYSPTDDHIHFGRSERILGRVLQGRRDQVVITSKVAGRVGQGPNDYGLSRLHILREVERSLTRLQTDYIDIYLVHVFDPSTPLEETVRALDDLVRAGKVRYVGCCNFQAWQVCRALWIADRLLATPFMCVQNQYNLLDRSLEKEMFGLIRDQGLGAMAYSPLAIGLLSGLYQPGQDPPAGSYWATRGREQFDRIMQGPAGAVIRTVQEVARELGRTPAQVALAWVLSHPEITVAITGSDTEAQLLENVGALGWHLDADVRRRLDEVSTPPGMGF</sequence>
<dbReference type="EMBL" id="VIGC01000020">
    <property type="protein sequence ID" value="TQE94809.1"/>
    <property type="molecule type" value="Genomic_DNA"/>
</dbReference>
<dbReference type="SUPFAM" id="SSF51430">
    <property type="entry name" value="NAD(P)-linked oxidoreductase"/>
    <property type="match status" value="1"/>
</dbReference>
<dbReference type="Proteomes" id="UP000317371">
    <property type="component" value="Unassembled WGS sequence"/>
</dbReference>
<dbReference type="Gene3D" id="3.20.20.100">
    <property type="entry name" value="NADP-dependent oxidoreductase domain"/>
    <property type="match status" value="1"/>
</dbReference>
<dbReference type="Pfam" id="PF00248">
    <property type="entry name" value="Aldo_ket_red"/>
    <property type="match status" value="1"/>
</dbReference>
<dbReference type="InParanoid" id="A0A540VDG6"/>
<dbReference type="OrthoDB" id="9773828at2"/>
<evidence type="ECO:0000256" key="1">
    <source>
        <dbReference type="ARBA" id="ARBA00023002"/>
    </source>
</evidence>
<dbReference type="FunFam" id="3.20.20.100:FF:000004">
    <property type="entry name" value="Oxidoreductase, aldo/keto reductase"/>
    <property type="match status" value="1"/>
</dbReference>
<dbReference type="PANTHER" id="PTHR43364">
    <property type="entry name" value="NADH-SPECIFIC METHYLGLYOXAL REDUCTASE-RELATED"/>
    <property type="match status" value="1"/>
</dbReference>
<accession>A0A540VDG6</accession>
<name>A0A540VDG6_9CHLR</name>
<dbReference type="GO" id="GO:0016491">
    <property type="term" value="F:oxidoreductase activity"/>
    <property type="evidence" value="ECO:0007669"/>
    <property type="project" value="UniProtKB-KW"/>
</dbReference>
<comment type="caution">
    <text evidence="3">The sequence shown here is derived from an EMBL/GenBank/DDBJ whole genome shotgun (WGS) entry which is preliminary data.</text>
</comment>
<organism evidence="3 4">
    <name type="scientific">Litorilinea aerophila</name>
    <dbReference type="NCBI Taxonomy" id="1204385"/>
    <lineage>
        <taxon>Bacteria</taxon>
        <taxon>Bacillati</taxon>
        <taxon>Chloroflexota</taxon>
        <taxon>Caldilineae</taxon>
        <taxon>Caldilineales</taxon>
        <taxon>Caldilineaceae</taxon>
        <taxon>Litorilinea</taxon>
    </lineage>
</organism>
<evidence type="ECO:0000313" key="3">
    <source>
        <dbReference type="EMBL" id="TQE94809.1"/>
    </source>
</evidence>